<dbReference type="InterPro" id="IPR011652">
    <property type="entry name" value="MORN_2"/>
</dbReference>
<dbReference type="OrthoDB" id="6334863at2"/>
<dbReference type="Gene3D" id="3.90.930.1">
    <property type="match status" value="1"/>
</dbReference>
<evidence type="ECO:0000313" key="2">
    <source>
        <dbReference type="Proteomes" id="UP000319209"/>
    </source>
</evidence>
<gene>
    <name evidence="1" type="ORF">FNB79_01195</name>
</gene>
<name>A0A516GVV0_9FLAO</name>
<accession>A0A516GVV0</accession>
<dbReference type="AlphaFoldDB" id="A0A516GVV0"/>
<evidence type="ECO:0008006" key="3">
    <source>
        <dbReference type="Google" id="ProtNLM"/>
    </source>
</evidence>
<dbReference type="Pfam" id="PF07661">
    <property type="entry name" value="MORN_2"/>
    <property type="match status" value="2"/>
</dbReference>
<sequence>MHILMGCHSKTSTNNTIDTEKALLIKNQEVLKTDLLLNQLEGRWYYKDKPYFGYSVKYHQNNTLAERLGYVNGKREGTARQWSDKGVLRIASNYKNNRLNGDYITWWDNGIISSKSHYVNGKKQGLDEEWYPNGQLAKHRQLVDGKENGLQKAWLKNGTLYVNYEAKNGRIFGMKRANSCYKLEDEIIIRDKKI</sequence>
<dbReference type="EMBL" id="CP041637">
    <property type="protein sequence ID" value="QDO95626.1"/>
    <property type="molecule type" value="Genomic_DNA"/>
</dbReference>
<keyword evidence="2" id="KW-1185">Reference proteome</keyword>
<proteinExistence type="predicted"/>
<dbReference type="Proteomes" id="UP000319209">
    <property type="component" value="Chromosome"/>
</dbReference>
<evidence type="ECO:0000313" key="1">
    <source>
        <dbReference type="EMBL" id="QDO95626.1"/>
    </source>
</evidence>
<dbReference type="SUPFAM" id="SSF82185">
    <property type="entry name" value="Histone H3 K4-specific methyltransferase SET7/9 N-terminal domain"/>
    <property type="match status" value="1"/>
</dbReference>
<protein>
    <recommendedName>
        <fullName evidence="3">Toxin-antitoxin system YwqK family antitoxin</fullName>
    </recommendedName>
</protein>
<dbReference type="KEGG" id="fop:FNB79_01195"/>
<reference evidence="1 2" key="1">
    <citation type="submission" date="2019-07" db="EMBL/GenBank/DDBJ databases">
        <title>Genome sequencing for Formosa sp. PS13.</title>
        <authorList>
            <person name="Park S.-J."/>
        </authorList>
    </citation>
    <scope>NUCLEOTIDE SEQUENCE [LARGE SCALE GENOMIC DNA]</scope>
    <source>
        <strain evidence="1 2">PS13</strain>
    </source>
</reference>
<organism evidence="1 2">
    <name type="scientific">Formosa sediminum</name>
    <dbReference type="NCBI Taxonomy" id="2594004"/>
    <lineage>
        <taxon>Bacteria</taxon>
        <taxon>Pseudomonadati</taxon>
        <taxon>Bacteroidota</taxon>
        <taxon>Flavobacteriia</taxon>
        <taxon>Flavobacteriales</taxon>
        <taxon>Flavobacteriaceae</taxon>
        <taxon>Formosa</taxon>
    </lineage>
</organism>